<accession>A0A159Z5Y7</accession>
<keyword evidence="2" id="KW-1185">Reference proteome</keyword>
<dbReference type="KEGG" id="daa:AKL17_3477"/>
<protein>
    <submittedName>
        <fullName evidence="1">Putative phage-like protein</fullName>
    </submittedName>
</protein>
<dbReference type="Proteomes" id="UP000076128">
    <property type="component" value="Chromosome"/>
</dbReference>
<dbReference type="AlphaFoldDB" id="A0A159Z5Y7"/>
<sequence>MIDELGLAHARSRIDLAVFNGHLHGYEIKSAADTLGRLPRQLATYMGALQKLTLVVATRHLEAAAAIAPEWCGMTEIVEGPRGGITFTSHRRARVNPGLDPFMLAHLLWHPEAQNLLRARGASNADVNAPRVRLYRVLADEVPVRELAPAIKAAMASRTRWRDHPQPL</sequence>
<reference evidence="1 2" key="1">
    <citation type="submission" date="2015-09" db="EMBL/GenBank/DDBJ databases">
        <title>Complete genome sequence of Defluviimonas alba cai42t isolated from an oilfield in Xinjiang.</title>
        <authorList>
            <person name="Geng S."/>
            <person name="Pan X."/>
            <person name="Wu X."/>
        </authorList>
    </citation>
    <scope>NUCLEOTIDE SEQUENCE [LARGE SCALE GENOMIC DNA]</scope>
    <source>
        <strain evidence="2">cai42</strain>
    </source>
</reference>
<name>A0A159Z5Y7_9RHOB</name>
<proteinExistence type="predicted"/>
<dbReference type="STRING" id="1335048.AKL17_3477"/>
<gene>
    <name evidence="1" type="ORF">AKL17_3477</name>
</gene>
<evidence type="ECO:0000313" key="2">
    <source>
        <dbReference type="Proteomes" id="UP000076128"/>
    </source>
</evidence>
<dbReference type="NCBIfam" id="NF033832">
    <property type="entry name" value="sce7726_fam"/>
    <property type="match status" value="1"/>
</dbReference>
<evidence type="ECO:0000313" key="1">
    <source>
        <dbReference type="EMBL" id="AMY70701.1"/>
    </source>
</evidence>
<dbReference type="EMBL" id="CP012661">
    <property type="protein sequence ID" value="AMY70701.1"/>
    <property type="molecule type" value="Genomic_DNA"/>
</dbReference>
<organism evidence="1 2">
    <name type="scientific">Frigidibacter mobilis</name>
    <dbReference type="NCBI Taxonomy" id="1335048"/>
    <lineage>
        <taxon>Bacteria</taxon>
        <taxon>Pseudomonadati</taxon>
        <taxon>Pseudomonadota</taxon>
        <taxon>Alphaproteobacteria</taxon>
        <taxon>Rhodobacterales</taxon>
        <taxon>Paracoccaceae</taxon>
        <taxon>Frigidibacter</taxon>
    </lineage>
</organism>
<dbReference type="InterPro" id="IPR047729">
    <property type="entry name" value="Sce7726-like"/>
</dbReference>